<dbReference type="Proteomes" id="UP001292079">
    <property type="component" value="Unassembled WGS sequence"/>
</dbReference>
<evidence type="ECO:0000256" key="5">
    <source>
        <dbReference type="ARBA" id="ARBA00023163"/>
    </source>
</evidence>
<feature type="domain" description="MH2" evidence="10">
    <location>
        <begin position="591"/>
        <end position="838"/>
    </location>
</feature>
<dbReference type="GO" id="GO:0046872">
    <property type="term" value="F:metal ion binding"/>
    <property type="evidence" value="ECO:0007669"/>
    <property type="project" value="UniProtKB-KW"/>
</dbReference>
<feature type="domain" description="MH1" evidence="9">
    <location>
        <begin position="149"/>
        <end position="296"/>
    </location>
</feature>
<dbReference type="InterPro" id="IPR017855">
    <property type="entry name" value="SMAD-like_dom_sf"/>
</dbReference>
<evidence type="ECO:0000259" key="10">
    <source>
        <dbReference type="PROSITE" id="PS51076"/>
    </source>
</evidence>
<dbReference type="GO" id="GO:0071144">
    <property type="term" value="C:heteromeric SMAD protein complex"/>
    <property type="evidence" value="ECO:0007669"/>
    <property type="project" value="TreeGrafter"/>
</dbReference>
<name>A0AAE1ZBL4_SCHME</name>
<reference evidence="11" key="1">
    <citation type="submission" date="2022-04" db="EMBL/GenBank/DDBJ databases">
        <authorList>
            <person name="Xu L."/>
            <person name="Lv Z."/>
        </authorList>
    </citation>
    <scope>NUCLEOTIDE SEQUENCE</scope>
    <source>
        <strain evidence="11">LV_2022a</strain>
    </source>
</reference>
<dbReference type="PROSITE" id="PS51076">
    <property type="entry name" value="MH2"/>
    <property type="match status" value="1"/>
</dbReference>
<evidence type="ECO:0000256" key="6">
    <source>
        <dbReference type="ARBA" id="ARBA00023242"/>
    </source>
</evidence>
<comment type="caution">
    <text evidence="11">The sequence shown here is derived from an EMBL/GenBank/DDBJ whole genome shotgun (WGS) entry which is preliminary data.</text>
</comment>
<keyword evidence="12" id="KW-1185">Reference proteome</keyword>
<dbReference type="AlphaFoldDB" id="A0AAE1ZBL4"/>
<feature type="region of interest" description="Disordered" evidence="8">
    <location>
        <begin position="742"/>
        <end position="761"/>
    </location>
</feature>
<dbReference type="InterPro" id="IPR036578">
    <property type="entry name" value="SMAD_MH1_sf"/>
</dbReference>
<dbReference type="EMBL" id="JALJAT010000003">
    <property type="protein sequence ID" value="KAK4471306.1"/>
    <property type="molecule type" value="Genomic_DNA"/>
</dbReference>
<keyword evidence="3" id="KW-0862">Zinc</keyword>
<keyword evidence="4 7" id="KW-0805">Transcription regulation</keyword>
<organism evidence="11 12">
    <name type="scientific">Schistosoma mekongi</name>
    <name type="common">Parasitic worm</name>
    <dbReference type="NCBI Taxonomy" id="38744"/>
    <lineage>
        <taxon>Eukaryota</taxon>
        <taxon>Metazoa</taxon>
        <taxon>Spiralia</taxon>
        <taxon>Lophotrochozoa</taxon>
        <taxon>Platyhelminthes</taxon>
        <taxon>Trematoda</taxon>
        <taxon>Digenea</taxon>
        <taxon>Strigeidida</taxon>
        <taxon>Schistosomatoidea</taxon>
        <taxon>Schistosomatidae</taxon>
        <taxon>Schistosoma</taxon>
    </lineage>
</organism>
<dbReference type="GO" id="GO:0009653">
    <property type="term" value="P:anatomical structure morphogenesis"/>
    <property type="evidence" value="ECO:0007669"/>
    <property type="project" value="TreeGrafter"/>
</dbReference>
<evidence type="ECO:0000256" key="3">
    <source>
        <dbReference type="ARBA" id="ARBA00022833"/>
    </source>
</evidence>
<evidence type="ECO:0000256" key="7">
    <source>
        <dbReference type="RuleBase" id="RU361195"/>
    </source>
</evidence>
<gene>
    <name evidence="11" type="ORF">MN116_004745</name>
</gene>
<dbReference type="PANTHER" id="PTHR13703">
    <property type="entry name" value="SMAD"/>
    <property type="match status" value="1"/>
</dbReference>
<evidence type="ECO:0000313" key="12">
    <source>
        <dbReference type="Proteomes" id="UP001292079"/>
    </source>
</evidence>
<sequence>MCLPLRHNWLMIRKIVNFRRVSRARDRIISLVTDSISVQAIVLDLSATGEVLGNQVHLDSITETILFFFKCFLSEGLCTETPTGDLYAQSFEALVTAQLSKSDDWLQKYGKIPFLISNLSLLHIISAFVHTLSPDDALSLDSALKFGHESYFNLMKSQCSFPKAVNFHSGLVDSPGCVHSISRLTGSAKKCPKYRKFRQFQPGSRYVVGLRCSQYNTSRSKWLQNDYAFSNDGISKTSVYCIDLLLAVCKAWRWGDLSPGDWLRRIGPCQFSQKHIHSQICLNPYHWSRVLVRNKIDEKVQCSRYSCDPNIVCLGLKHIINPIHDYAESHFEASNVNSEYPKDVLSLLSPSTLFSPLSSSSSSRESTSSTETQIRPICLDQSYDSVTSYDPMTNNLTTPLLNTKTKLGYCSSQVFHKLQHKLHINLLNYNSDLSKLKNLSKTNQKSFEDLNYVNDKALQNSNLYCNQHITMHNHSATISNNRKNYIYTTRHSSSTPQHHLKPWANISYWELHHHVGRRWYHVTNRTLNIIYDDVDNEVGDNKLYSSSPKHVHSIHKVNHSSYRSKSQNDCIYLALLTLYQSNDVKYNCKSDCSRTNNESSVNVRSSNNNSSIIQSSSKRCRKCNHYVNSFNTPSLSPNIIVHSSLHKSSFGWKQCYRLGNQGISLTLTTYGCVWLSNQAIATNLPIFVSSPCLQPINDVNSSSSLSSSTDDFIMDRPVYRVPAGYSLLVFDILSYEKSLQQQSSPSSSSASSSSSSSCRQYNSNNLNNNNNYVNDDELNKTHLLVNNNYFCKNPIIHISLGKGWGPAYRRPDVTHCPARLEVWINLEHLFLYSLHDKH</sequence>
<comment type="similarity">
    <text evidence="1 7">Belongs to the dwarfin/SMAD family.</text>
</comment>
<evidence type="ECO:0000313" key="11">
    <source>
        <dbReference type="EMBL" id="KAK4471306.1"/>
    </source>
</evidence>
<dbReference type="GO" id="GO:0060395">
    <property type="term" value="P:SMAD protein signal transduction"/>
    <property type="evidence" value="ECO:0007669"/>
    <property type="project" value="TreeGrafter"/>
</dbReference>
<dbReference type="PANTHER" id="PTHR13703:SF54">
    <property type="entry name" value="MOTHERS AGAINST DECAPENTAPLEGIC HOMOLOG"/>
    <property type="match status" value="1"/>
</dbReference>
<comment type="subcellular location">
    <subcellularLocation>
        <location evidence="7">Cytoplasm</location>
    </subcellularLocation>
    <subcellularLocation>
        <location evidence="7">Nucleus</location>
    </subcellularLocation>
</comment>
<dbReference type="GO" id="GO:0030154">
    <property type="term" value="P:cell differentiation"/>
    <property type="evidence" value="ECO:0007669"/>
    <property type="project" value="TreeGrafter"/>
</dbReference>
<dbReference type="InterPro" id="IPR013790">
    <property type="entry name" value="Dwarfin"/>
</dbReference>
<dbReference type="GO" id="GO:0005737">
    <property type="term" value="C:cytoplasm"/>
    <property type="evidence" value="ECO:0007669"/>
    <property type="project" value="UniProtKB-SubCell"/>
</dbReference>
<evidence type="ECO:0000256" key="4">
    <source>
        <dbReference type="ARBA" id="ARBA00023015"/>
    </source>
</evidence>
<dbReference type="InterPro" id="IPR013019">
    <property type="entry name" value="MAD_homology_MH1"/>
</dbReference>
<reference evidence="11" key="2">
    <citation type="journal article" date="2023" name="Infect Dis Poverty">
        <title>Chromosome-scale genome of the human blood fluke Schistosoma mekongi and its implications for public health.</title>
        <authorList>
            <person name="Zhou M."/>
            <person name="Xu L."/>
            <person name="Xu D."/>
            <person name="Chen W."/>
            <person name="Khan J."/>
            <person name="Hu Y."/>
            <person name="Huang H."/>
            <person name="Wei H."/>
            <person name="Zhang Y."/>
            <person name="Chusongsang P."/>
            <person name="Tanasarnprasert K."/>
            <person name="Hu X."/>
            <person name="Limpanont Y."/>
            <person name="Lv Z."/>
        </authorList>
    </citation>
    <scope>NUCLEOTIDE SEQUENCE</scope>
    <source>
        <strain evidence="11">LV_2022a</strain>
    </source>
</reference>
<dbReference type="Pfam" id="PF03165">
    <property type="entry name" value="MH1"/>
    <property type="match status" value="1"/>
</dbReference>
<evidence type="ECO:0000256" key="1">
    <source>
        <dbReference type="ARBA" id="ARBA00005545"/>
    </source>
</evidence>
<dbReference type="Gene3D" id="2.60.200.10">
    <property type="match status" value="1"/>
</dbReference>
<dbReference type="GO" id="GO:0070411">
    <property type="term" value="F:I-SMAD binding"/>
    <property type="evidence" value="ECO:0007669"/>
    <property type="project" value="TreeGrafter"/>
</dbReference>
<accession>A0AAE1ZBL4</accession>
<dbReference type="GO" id="GO:0006357">
    <property type="term" value="P:regulation of transcription by RNA polymerase II"/>
    <property type="evidence" value="ECO:0007669"/>
    <property type="project" value="TreeGrafter"/>
</dbReference>
<dbReference type="SMART" id="SM00524">
    <property type="entry name" value="DWB"/>
    <property type="match status" value="1"/>
</dbReference>
<keyword evidence="6 7" id="KW-0539">Nucleus</keyword>
<evidence type="ECO:0000256" key="2">
    <source>
        <dbReference type="ARBA" id="ARBA00022723"/>
    </source>
</evidence>
<proteinExistence type="inferred from homology"/>
<evidence type="ECO:0000256" key="8">
    <source>
        <dbReference type="SAM" id="MobiDB-lite"/>
    </source>
</evidence>
<keyword evidence="2" id="KW-0479">Metal-binding</keyword>
<dbReference type="SUPFAM" id="SSF49879">
    <property type="entry name" value="SMAD/FHA domain"/>
    <property type="match status" value="1"/>
</dbReference>
<dbReference type="InterPro" id="IPR003619">
    <property type="entry name" value="MAD_homology1_Dwarfin-type"/>
</dbReference>
<keyword evidence="5 7" id="KW-0804">Transcription</keyword>
<dbReference type="GO" id="GO:0140416">
    <property type="term" value="F:transcription regulator inhibitor activity"/>
    <property type="evidence" value="ECO:0007669"/>
    <property type="project" value="TreeGrafter"/>
</dbReference>
<dbReference type="SUPFAM" id="SSF56366">
    <property type="entry name" value="SMAD MH1 domain"/>
    <property type="match status" value="1"/>
</dbReference>
<protein>
    <recommendedName>
        <fullName evidence="7">Mothers against decapentaplegic homolog</fullName>
        <shortName evidence="7">MAD homolog</shortName>
        <shortName evidence="7">Mothers against DPP homolog</shortName>
    </recommendedName>
    <alternativeName>
        <fullName evidence="7">SMAD family member</fullName>
    </alternativeName>
</protein>
<dbReference type="Pfam" id="PF03166">
    <property type="entry name" value="MH2"/>
    <property type="match status" value="1"/>
</dbReference>
<evidence type="ECO:0000259" key="9">
    <source>
        <dbReference type="PROSITE" id="PS51075"/>
    </source>
</evidence>
<dbReference type="InterPro" id="IPR001132">
    <property type="entry name" value="SMAD_dom_Dwarfin-type"/>
</dbReference>
<keyword evidence="7" id="KW-0963">Cytoplasm</keyword>
<dbReference type="InterPro" id="IPR008984">
    <property type="entry name" value="SMAD_FHA_dom_sf"/>
</dbReference>
<dbReference type="PROSITE" id="PS51075">
    <property type="entry name" value="MH1"/>
    <property type="match status" value="1"/>
</dbReference>
<dbReference type="Gene3D" id="3.90.520.10">
    <property type="entry name" value="SMAD MH1 domain"/>
    <property type="match status" value="1"/>
</dbReference>